<organism evidence="1 2">
    <name type="scientific">Frigidibacter mobilis</name>
    <dbReference type="NCBI Taxonomy" id="1335048"/>
    <lineage>
        <taxon>Bacteria</taxon>
        <taxon>Pseudomonadati</taxon>
        <taxon>Pseudomonadota</taxon>
        <taxon>Alphaproteobacteria</taxon>
        <taxon>Rhodobacterales</taxon>
        <taxon>Paracoccaceae</taxon>
        <taxon>Frigidibacter</taxon>
    </lineage>
</organism>
<evidence type="ECO:0000313" key="1">
    <source>
        <dbReference type="EMBL" id="AMY70011.1"/>
    </source>
</evidence>
<dbReference type="Proteomes" id="UP000076128">
    <property type="component" value="Chromosome"/>
</dbReference>
<dbReference type="AlphaFoldDB" id="A0A159Z4C4"/>
<dbReference type="RefSeq" id="WP_166507124.1">
    <property type="nucleotide sequence ID" value="NZ_CP012661.1"/>
</dbReference>
<proteinExistence type="predicted"/>
<gene>
    <name evidence="1" type="ORF">AKL17_2773</name>
</gene>
<accession>A0A159Z4C4</accession>
<evidence type="ECO:0008006" key="3">
    <source>
        <dbReference type="Google" id="ProtNLM"/>
    </source>
</evidence>
<sequence>MTMADLHDKTEPEANAALEMFFAAGRAAAAEPSAVFLARVLAEAETVQSGLLAPAPQPPRRGLLAGVLAALGGWGGASGLVTATMAGVWLGFAGVQGSGRLTAFLASPDQALAEAPATLELIPDFDSFVLAALETEG</sequence>
<dbReference type="EMBL" id="CP012661">
    <property type="protein sequence ID" value="AMY70011.1"/>
    <property type="molecule type" value="Genomic_DNA"/>
</dbReference>
<keyword evidence="2" id="KW-1185">Reference proteome</keyword>
<protein>
    <recommendedName>
        <fullName evidence="3">Dihydroorotate dehydrogenase</fullName>
    </recommendedName>
</protein>
<dbReference type="STRING" id="1335048.AKL17_2773"/>
<name>A0A159Z4C4_9RHOB</name>
<reference evidence="1 2" key="1">
    <citation type="submission" date="2015-09" db="EMBL/GenBank/DDBJ databases">
        <title>Complete genome sequence of Defluviimonas alba cai42t isolated from an oilfield in Xinjiang.</title>
        <authorList>
            <person name="Geng S."/>
            <person name="Pan X."/>
            <person name="Wu X."/>
        </authorList>
    </citation>
    <scope>NUCLEOTIDE SEQUENCE [LARGE SCALE GENOMIC DNA]</scope>
    <source>
        <strain evidence="2">cai42</strain>
    </source>
</reference>
<dbReference type="KEGG" id="daa:AKL17_2773"/>
<evidence type="ECO:0000313" key="2">
    <source>
        <dbReference type="Proteomes" id="UP000076128"/>
    </source>
</evidence>